<organism evidence="1 2">
    <name type="scientific">Flavobacterium succinicans</name>
    <dbReference type="NCBI Taxonomy" id="29536"/>
    <lineage>
        <taxon>Bacteria</taxon>
        <taxon>Pseudomonadati</taxon>
        <taxon>Bacteroidota</taxon>
        <taxon>Flavobacteriia</taxon>
        <taxon>Flavobacteriales</taxon>
        <taxon>Flavobacteriaceae</taxon>
        <taxon>Flavobacterium</taxon>
    </lineage>
</organism>
<dbReference type="EMBL" id="JMTM01000046">
    <property type="protein sequence ID" value="OAZ03979.1"/>
    <property type="molecule type" value="Genomic_DNA"/>
</dbReference>
<dbReference type="OrthoDB" id="583592at2"/>
<sequence length="237" mass="27839">MRVITWNCNMAFRKKARFIVSKSPDILIVPECESLEKLKFEHEFDLPSSFLWFGENQNKGLGVFSFGKYKLELLDMHNPEIKTVLPIKVSGGAIDFVLLAIWANNPKDKDGAYIEQVFKAIHFYEELLSEETTILMGDFNSNTIWDKKNRLNNHSNVVQKLFDKKIKSVYHFFNGYEQGKEQHHTLYMYRHLNKPYHIDYCFASVDFIQRLKSVEIGNYNDWISLSDHTPLIVDFDI</sequence>
<protein>
    <submittedName>
        <fullName evidence="1">Endonuclease/exonuclease/phosphatase family protein</fullName>
    </submittedName>
</protein>
<dbReference type="AlphaFoldDB" id="A0A199XRM9"/>
<dbReference type="InterPro" id="IPR036691">
    <property type="entry name" value="Endo/exonu/phosph_ase_sf"/>
</dbReference>
<keyword evidence="2" id="KW-1185">Reference proteome</keyword>
<dbReference type="GO" id="GO:0004527">
    <property type="term" value="F:exonuclease activity"/>
    <property type="evidence" value="ECO:0007669"/>
    <property type="project" value="UniProtKB-KW"/>
</dbReference>
<dbReference type="Proteomes" id="UP000093807">
    <property type="component" value="Unassembled WGS sequence"/>
</dbReference>
<gene>
    <name evidence="1" type="ORF">FLB_16690</name>
</gene>
<dbReference type="SUPFAM" id="SSF56219">
    <property type="entry name" value="DNase I-like"/>
    <property type="match status" value="1"/>
</dbReference>
<keyword evidence="1" id="KW-0255">Endonuclease</keyword>
<keyword evidence="1" id="KW-0269">Exonuclease</keyword>
<evidence type="ECO:0000313" key="2">
    <source>
        <dbReference type="Proteomes" id="UP000093807"/>
    </source>
</evidence>
<dbReference type="PATRIC" id="fig|29536.5.peg.1752"/>
<accession>A0A199XRM9</accession>
<name>A0A199XRM9_9FLAO</name>
<dbReference type="Gene3D" id="3.60.10.10">
    <property type="entry name" value="Endonuclease/exonuclease/phosphatase"/>
    <property type="match status" value="1"/>
</dbReference>
<keyword evidence="1" id="KW-0540">Nuclease</keyword>
<reference evidence="1 2" key="1">
    <citation type="submission" date="2016-06" db="EMBL/GenBank/DDBJ databases">
        <title>Draft genome sequence of Flavobacterium succinicans strain DD5b.</title>
        <authorList>
            <person name="Poehlein A."/>
            <person name="Daniel R."/>
            <person name="Simeonova D.D."/>
        </authorList>
    </citation>
    <scope>NUCLEOTIDE SEQUENCE [LARGE SCALE GENOMIC DNA]</scope>
    <source>
        <strain evidence="1 2">DD5b</strain>
    </source>
</reference>
<dbReference type="GO" id="GO:0004519">
    <property type="term" value="F:endonuclease activity"/>
    <property type="evidence" value="ECO:0007669"/>
    <property type="project" value="UniProtKB-KW"/>
</dbReference>
<evidence type="ECO:0000313" key="1">
    <source>
        <dbReference type="EMBL" id="OAZ03979.1"/>
    </source>
</evidence>
<keyword evidence="1" id="KW-0378">Hydrolase</keyword>
<proteinExistence type="predicted"/>
<comment type="caution">
    <text evidence="1">The sequence shown here is derived from an EMBL/GenBank/DDBJ whole genome shotgun (WGS) entry which is preliminary data.</text>
</comment>
<dbReference type="RefSeq" id="WP_064715473.1">
    <property type="nucleotide sequence ID" value="NZ_JMTM01000046.1"/>
</dbReference>